<dbReference type="PANTHER" id="PTHR35764">
    <property type="entry name" value="PROTEIN SHORTAGE IN CHIASMATA 1"/>
    <property type="match status" value="1"/>
</dbReference>
<dbReference type="EMBL" id="JABWDY010028000">
    <property type="protein sequence ID" value="KAF5187427.1"/>
    <property type="molecule type" value="Genomic_DNA"/>
</dbReference>
<evidence type="ECO:0000256" key="1">
    <source>
        <dbReference type="SAM" id="MobiDB-lite"/>
    </source>
</evidence>
<reference evidence="2 3" key="1">
    <citation type="submission" date="2020-06" db="EMBL/GenBank/DDBJ databases">
        <title>Transcriptomic and genomic resources for Thalictrum thalictroides and T. hernandezii: Facilitating candidate gene discovery in an emerging model plant lineage.</title>
        <authorList>
            <person name="Arias T."/>
            <person name="Riano-Pachon D.M."/>
            <person name="Di Stilio V.S."/>
        </authorList>
    </citation>
    <scope>NUCLEOTIDE SEQUENCE [LARGE SCALE GENOMIC DNA]</scope>
    <source>
        <strain evidence="3">cv. WT478/WT964</strain>
        <tissue evidence="2">Leaves</tissue>
    </source>
</reference>
<organism evidence="2 3">
    <name type="scientific">Thalictrum thalictroides</name>
    <name type="common">Rue-anemone</name>
    <name type="synonym">Anemone thalictroides</name>
    <dbReference type="NCBI Taxonomy" id="46969"/>
    <lineage>
        <taxon>Eukaryota</taxon>
        <taxon>Viridiplantae</taxon>
        <taxon>Streptophyta</taxon>
        <taxon>Embryophyta</taxon>
        <taxon>Tracheophyta</taxon>
        <taxon>Spermatophyta</taxon>
        <taxon>Magnoliopsida</taxon>
        <taxon>Ranunculales</taxon>
        <taxon>Ranunculaceae</taxon>
        <taxon>Thalictroideae</taxon>
        <taxon>Thalictrum</taxon>
    </lineage>
</organism>
<feature type="compositionally biased region" description="Low complexity" evidence="1">
    <location>
        <begin position="943"/>
        <end position="958"/>
    </location>
</feature>
<keyword evidence="3" id="KW-1185">Reference proteome</keyword>
<dbReference type="Proteomes" id="UP000554482">
    <property type="component" value="Unassembled WGS sequence"/>
</dbReference>
<comment type="caution">
    <text evidence="2">The sequence shown here is derived from an EMBL/GenBank/DDBJ whole genome shotgun (WGS) entry which is preliminary data.</text>
</comment>
<feature type="region of interest" description="Disordered" evidence="1">
    <location>
        <begin position="937"/>
        <end position="958"/>
    </location>
</feature>
<gene>
    <name evidence="2" type="ORF">FRX31_022986</name>
</gene>
<evidence type="ECO:0000313" key="3">
    <source>
        <dbReference type="Proteomes" id="UP000554482"/>
    </source>
</evidence>
<dbReference type="OrthoDB" id="2018152at2759"/>
<dbReference type="InterPro" id="IPR038824">
    <property type="entry name" value="SHOC1-like"/>
</dbReference>
<proteinExistence type="predicted"/>
<dbReference type="PANTHER" id="PTHR35764:SF1">
    <property type="entry name" value="PROTEIN SHORTAGE IN CHIASMATA 1"/>
    <property type="match status" value="1"/>
</dbReference>
<dbReference type="GO" id="GO:0000712">
    <property type="term" value="P:resolution of meiotic recombination intermediates"/>
    <property type="evidence" value="ECO:0007669"/>
    <property type="project" value="TreeGrafter"/>
</dbReference>
<accession>A0A7J6VRR0</accession>
<protein>
    <submittedName>
        <fullName evidence="2">Shortage in chiasmata</fullName>
    </submittedName>
</protein>
<evidence type="ECO:0000313" key="2">
    <source>
        <dbReference type="EMBL" id="KAF5187427.1"/>
    </source>
</evidence>
<sequence length="1376" mass="154864">MRTRFLNIDYFTSHISNLDFLRLPEPQIDSSSPSNLLDLEKYLPFDSILNVSLDIERLPIENALSRFFSDVLPQHIDIDEKSFLDGSCCDGEHEKFRSEAVETRFAENEYLGFDEVLDEDKHRRSRSEAFQIKFSEIEDRVVCEDNKPEILKSPGFGTSQLEIKRVSSNEEKNHGHFELIQFETPEVDFLEESSNALLKLDEQVYFEVSDIKIPPGIKDENLEDTIPYPCKASESVYSVEKMAMEHIMEQKCLYYVEDDSSIRENSCCSPCRFPLLEVNETGLECLRGPSAIEEFNLLLEKIEFQHRTPKDTLIHDGQELLGSSDIDILECLSDHSPIKQCLDPEPASCTNLMLDVDFLCIKETASVQANSSTHPDTLVFLPVTSPLQFQEIQILDLVSFLSFEIFVGSQLEKKPKACDQLFGDNINSIGNMYESIVSHELALEDDTFITLPIPVFSDDIEIWSVSAVLEEILAQIKPHPSSASDAIYLDWHLLPEDRCEMDICSSYCYMLRDFDTYSISSELESVNNDMVVIDFVFSNDTSDSLINLESKEVFLEPLTDVSPRRLFRSEGKPVHDLTEEVAPKLFRPMSQFSDLDFFLNPRKPTLRRNSELPVKETTDAEDKLPIYQEGISLSISTLHEDIKDQGIKTFSNIAPVEDNNMEPLHHVGTVETRSMPVSVSTMPSATELKQRQSRTHSSPDLIIIMNTQNCDKEMLISRRSSYQKILAMEKAGTQVVEREINLPVDLIFSAAMCLVWYDHINIWQKSAFTDEASSSIPMCIENIATNILMSLSFAFSTCILVFEGESSFLAAVMESSDGLYVAAASLGVELQLFCSYTPDLTDEIILNCIVYATKLSGHIYPKMFESETLAESFLTKFPSVNPLSAHAILSSGGVLVDFLEWSNERRIREIKKYHVPDECVALFSVLCKYGEQEESKSGTTECSSASSAPDSVKSSSKVQSQRKRLKCITGPQAMDSSIDDYFLLEKLNQSVEGNLNASTSSYDTPPYQSRTFCRNHEALDEIQGFDFSLNDKFLNQKGCFDTSVLDSLTRNGINRSKNVYNGEVIDLDNSNLFGEELCIAGNSSTEKLENEKNLAYGNSLSKRRLSFVEDEYPNFPSFEDINLGIRSCSKDQNRKSEGIAHTFLDSDKEDMLPLRSRGELLVEKTMYRSEGSASRQISGQDTGPYGRTPLSKVIHSSGLQQGSPWTMEFLNKVKEKSRMHQESLLSHNNAILYGYPNSMEKITKRKSPSTLDCYRYQAGSNSGNQAGSNTKKAIKRKWQKQFIPPPNATRIAKAPASLSQTCTPTDKKARQTLSFARIGNETQSKLVWGDGNNFILISGTFSVLMKFLLIVIDSASMASNAPSIEALLMGLVDTTN</sequence>
<name>A0A7J6VRR0_THATH</name>